<dbReference type="GO" id="GO:0016887">
    <property type="term" value="F:ATP hydrolysis activity"/>
    <property type="evidence" value="ECO:0007669"/>
    <property type="project" value="InterPro"/>
</dbReference>
<evidence type="ECO:0000256" key="2">
    <source>
        <dbReference type="ARBA" id="ARBA00022448"/>
    </source>
</evidence>
<dbReference type="InterPro" id="IPR052156">
    <property type="entry name" value="BCAA_Transport_ATP-bd_LivF"/>
</dbReference>
<accession>A0A371PA99</accession>
<dbReference type="InterPro" id="IPR017871">
    <property type="entry name" value="ABC_transporter-like_CS"/>
</dbReference>
<evidence type="ECO:0000313" key="8">
    <source>
        <dbReference type="Proteomes" id="UP000265581"/>
    </source>
</evidence>
<dbReference type="RefSeq" id="WP_119702999.1">
    <property type="nucleotide sequence ID" value="NZ_JBHSOI010000001.1"/>
</dbReference>
<dbReference type="Proteomes" id="UP000265581">
    <property type="component" value="Unassembled WGS sequence"/>
</dbReference>
<dbReference type="InterPro" id="IPR027417">
    <property type="entry name" value="P-loop_NTPase"/>
</dbReference>
<organism evidence="7 8">
    <name type="scientific">Aeromicrobium endophyticum</name>
    <dbReference type="NCBI Taxonomy" id="2292704"/>
    <lineage>
        <taxon>Bacteria</taxon>
        <taxon>Bacillati</taxon>
        <taxon>Actinomycetota</taxon>
        <taxon>Actinomycetes</taxon>
        <taxon>Propionibacteriales</taxon>
        <taxon>Nocardioidaceae</taxon>
        <taxon>Aeromicrobium</taxon>
    </lineage>
</organism>
<dbReference type="SMART" id="SM00382">
    <property type="entry name" value="AAA"/>
    <property type="match status" value="1"/>
</dbReference>
<dbReference type="InterPro" id="IPR003439">
    <property type="entry name" value="ABC_transporter-like_ATP-bd"/>
</dbReference>
<evidence type="ECO:0000256" key="3">
    <source>
        <dbReference type="ARBA" id="ARBA00022741"/>
    </source>
</evidence>
<gene>
    <name evidence="7" type="ORF">DX116_04625</name>
</gene>
<evidence type="ECO:0000313" key="7">
    <source>
        <dbReference type="EMBL" id="REK72885.1"/>
    </source>
</evidence>
<dbReference type="Gene3D" id="3.40.50.300">
    <property type="entry name" value="P-loop containing nucleotide triphosphate hydrolases"/>
    <property type="match status" value="1"/>
</dbReference>
<dbReference type="EMBL" id="QUBR01000001">
    <property type="protein sequence ID" value="REK72885.1"/>
    <property type="molecule type" value="Genomic_DNA"/>
</dbReference>
<name>A0A371PA99_9ACTN</name>
<dbReference type="PANTHER" id="PTHR43820">
    <property type="entry name" value="HIGH-AFFINITY BRANCHED-CHAIN AMINO ACID TRANSPORT ATP-BINDING PROTEIN LIVF"/>
    <property type="match status" value="1"/>
</dbReference>
<evidence type="ECO:0000259" key="6">
    <source>
        <dbReference type="PROSITE" id="PS50893"/>
    </source>
</evidence>
<evidence type="ECO:0000256" key="5">
    <source>
        <dbReference type="ARBA" id="ARBA00022970"/>
    </source>
</evidence>
<dbReference type="GO" id="GO:0015807">
    <property type="term" value="P:L-amino acid transport"/>
    <property type="evidence" value="ECO:0007669"/>
    <property type="project" value="TreeGrafter"/>
</dbReference>
<dbReference type="PANTHER" id="PTHR43820:SF4">
    <property type="entry name" value="HIGH-AFFINITY BRANCHED-CHAIN AMINO ACID TRANSPORT ATP-BINDING PROTEIN LIVF"/>
    <property type="match status" value="1"/>
</dbReference>
<sequence>MTAIELRDLRAGWRGVEVVHGLDLTVEAGEVALLLGPNGSGKTTTLLTVAGVLPAMGGSAHVLGKPVRGGSPRRQVARGLAMVPEHRGLFSQLTGRENLRLRSRGDRAATSEALATFPALEPVLDRRAGLLSGGEQQMLALACALTRRPRALVIDELTLGLAPIVVKDILPVLRQVASTGVAVLLVEQHVHAALAVADRCVILRQGRVAYSGSAAAVRDDPDVVEKSYFGAQQPTPHQST</sequence>
<dbReference type="PROSITE" id="PS50893">
    <property type="entry name" value="ABC_TRANSPORTER_2"/>
    <property type="match status" value="1"/>
</dbReference>
<comment type="similarity">
    <text evidence="1">Belongs to the ABC transporter superfamily.</text>
</comment>
<dbReference type="CDD" id="cd03224">
    <property type="entry name" value="ABC_TM1139_LivF_branched"/>
    <property type="match status" value="1"/>
</dbReference>
<dbReference type="GO" id="GO:0005524">
    <property type="term" value="F:ATP binding"/>
    <property type="evidence" value="ECO:0007669"/>
    <property type="project" value="UniProtKB-KW"/>
</dbReference>
<keyword evidence="4 7" id="KW-0067">ATP-binding</keyword>
<dbReference type="AlphaFoldDB" id="A0A371PA99"/>
<keyword evidence="2" id="KW-0813">Transport</keyword>
<evidence type="ECO:0000256" key="1">
    <source>
        <dbReference type="ARBA" id="ARBA00005417"/>
    </source>
</evidence>
<dbReference type="SUPFAM" id="SSF52540">
    <property type="entry name" value="P-loop containing nucleoside triphosphate hydrolases"/>
    <property type="match status" value="1"/>
</dbReference>
<keyword evidence="8" id="KW-1185">Reference proteome</keyword>
<feature type="domain" description="ABC transporter" evidence="6">
    <location>
        <begin position="4"/>
        <end position="230"/>
    </location>
</feature>
<dbReference type="InterPro" id="IPR003593">
    <property type="entry name" value="AAA+_ATPase"/>
</dbReference>
<keyword evidence="5" id="KW-0029">Amino-acid transport</keyword>
<keyword evidence="3" id="KW-0547">Nucleotide-binding</keyword>
<evidence type="ECO:0000256" key="4">
    <source>
        <dbReference type="ARBA" id="ARBA00022840"/>
    </source>
</evidence>
<dbReference type="PROSITE" id="PS00211">
    <property type="entry name" value="ABC_TRANSPORTER_1"/>
    <property type="match status" value="1"/>
</dbReference>
<comment type="caution">
    <text evidence="7">The sequence shown here is derived from an EMBL/GenBank/DDBJ whole genome shotgun (WGS) entry which is preliminary data.</text>
</comment>
<reference evidence="7 8" key="1">
    <citation type="submission" date="2018-08" db="EMBL/GenBank/DDBJ databases">
        <title>Aeromicrobium sp. M2KJ-4, whole genome shotgun sequence.</title>
        <authorList>
            <person name="Tuo L."/>
        </authorList>
    </citation>
    <scope>NUCLEOTIDE SEQUENCE [LARGE SCALE GENOMIC DNA]</scope>
    <source>
        <strain evidence="7 8">M2KJ-4</strain>
    </source>
</reference>
<dbReference type="Pfam" id="PF00005">
    <property type="entry name" value="ABC_tran"/>
    <property type="match status" value="1"/>
</dbReference>
<proteinExistence type="inferred from homology"/>
<dbReference type="GO" id="GO:0015658">
    <property type="term" value="F:branched-chain amino acid transmembrane transporter activity"/>
    <property type="evidence" value="ECO:0007669"/>
    <property type="project" value="TreeGrafter"/>
</dbReference>
<protein>
    <submittedName>
        <fullName evidence="7">ABC transporter ATP-binding protein</fullName>
    </submittedName>
</protein>
<dbReference type="OrthoDB" id="9776369at2"/>